<comment type="caution">
    <text evidence="2">The sequence shown here is derived from an EMBL/GenBank/DDBJ whole genome shotgun (WGS) entry which is preliminary data.</text>
</comment>
<feature type="region of interest" description="Disordered" evidence="1">
    <location>
        <begin position="61"/>
        <end position="96"/>
    </location>
</feature>
<reference evidence="2 3" key="1">
    <citation type="submission" date="2024-09" db="EMBL/GenBank/DDBJ databases">
        <authorList>
            <person name="Sun Q."/>
            <person name="Mori K."/>
        </authorList>
    </citation>
    <scope>NUCLEOTIDE SEQUENCE [LARGE SCALE GENOMIC DNA]</scope>
    <source>
        <strain evidence="2 3">CCM 7609</strain>
    </source>
</reference>
<keyword evidence="3" id="KW-1185">Reference proteome</keyword>
<feature type="compositionally biased region" description="Basic and acidic residues" evidence="1">
    <location>
        <begin position="61"/>
        <end position="83"/>
    </location>
</feature>
<gene>
    <name evidence="2" type="ORF">ACFFX0_01460</name>
</gene>
<evidence type="ECO:0000313" key="3">
    <source>
        <dbReference type="Proteomes" id="UP001589575"/>
    </source>
</evidence>
<dbReference type="EMBL" id="JBHMFI010000001">
    <property type="protein sequence ID" value="MFB9069932.1"/>
    <property type="molecule type" value="Genomic_DNA"/>
</dbReference>
<accession>A0ABV5FTB5</accession>
<name>A0ABV5FTB5_9MICC</name>
<evidence type="ECO:0000313" key="2">
    <source>
        <dbReference type="EMBL" id="MFB9069932.1"/>
    </source>
</evidence>
<sequence length="96" mass="9809">MHEHEGVRAFALLALVLGGVHALTAGVRSHDQHVQGAVCGGLRGGDAGVHRLALIVEGRGDGAHIDSDGHEDDHQQCGNHDEGVADGMAPPPCPTA</sequence>
<evidence type="ECO:0000256" key="1">
    <source>
        <dbReference type="SAM" id="MobiDB-lite"/>
    </source>
</evidence>
<protein>
    <submittedName>
        <fullName evidence="2">Uncharacterized protein</fullName>
    </submittedName>
</protein>
<proteinExistence type="predicted"/>
<dbReference type="Proteomes" id="UP001589575">
    <property type="component" value="Unassembled WGS sequence"/>
</dbReference>
<organism evidence="2 3">
    <name type="scientific">Citricoccus parietis</name>
    <dbReference type="NCBI Taxonomy" id="592307"/>
    <lineage>
        <taxon>Bacteria</taxon>
        <taxon>Bacillati</taxon>
        <taxon>Actinomycetota</taxon>
        <taxon>Actinomycetes</taxon>
        <taxon>Micrococcales</taxon>
        <taxon>Micrococcaceae</taxon>
        <taxon>Citricoccus</taxon>
    </lineage>
</organism>